<sequence length="425" mass="49157">MTTSEELLQEISEKKERFNSVNNEIQGVINEIKNLNIEISEIQNDITNFTNANRLFESIEVTSISARSLNETPPEIPVVLNDEHIEIITKKKSNIRQLKHTTQEIAQEQQVLETQLFDTLMGVSNANNTVIQLKADLRTHEQHSNYLQSKMAWLNDQLNERNNEVRIINQTKREAEQALAALKDRFISNTTLSGGRLDLEKTIISLQNQYNSLMETIDSLKNHMDEDTRLRQESKEAANRQTTEQNSSVNWMNERQQLREDLQKLNQEISEKKSKVQSLEKTVTKKVAAFEKFAPLIKKWSNKLNTVEIPSESVAQLNEKISQAKAQNDEARKQSHEKMTNLLMENAKLEKEVNRKRIALNRIVEQFHTDEFAMKKDNEEQKAQYELEEKKLLDQINEVKIKIAQKSIPQAKKAKQSSPKGEKAK</sequence>
<feature type="coiled-coil region" evidence="1">
    <location>
        <begin position="158"/>
        <end position="223"/>
    </location>
</feature>
<evidence type="ECO:0000256" key="1">
    <source>
        <dbReference type="SAM" id="Coils"/>
    </source>
</evidence>
<dbReference type="RefSeq" id="XP_001323301.1">
    <property type="nucleotide sequence ID" value="XM_001323266.1"/>
</dbReference>
<dbReference type="InParanoid" id="A2E8F0"/>
<dbReference type="VEuPathDB" id="TrichDB:TVAG_045020"/>
<dbReference type="Proteomes" id="UP000001542">
    <property type="component" value="Unassembled WGS sequence"/>
</dbReference>
<protein>
    <submittedName>
        <fullName evidence="3">Uncharacterized protein</fullName>
    </submittedName>
</protein>
<accession>A2E8F0</accession>
<name>A2E8F0_TRIV3</name>
<feature type="region of interest" description="Disordered" evidence="2">
    <location>
        <begin position="405"/>
        <end position="425"/>
    </location>
</feature>
<reference evidence="3" key="2">
    <citation type="journal article" date="2007" name="Science">
        <title>Draft genome sequence of the sexually transmitted pathogen Trichomonas vaginalis.</title>
        <authorList>
            <person name="Carlton J.M."/>
            <person name="Hirt R.P."/>
            <person name="Silva J.C."/>
            <person name="Delcher A.L."/>
            <person name="Schatz M."/>
            <person name="Zhao Q."/>
            <person name="Wortman J.R."/>
            <person name="Bidwell S.L."/>
            <person name="Alsmark U.C.M."/>
            <person name="Besteiro S."/>
            <person name="Sicheritz-Ponten T."/>
            <person name="Noel C.J."/>
            <person name="Dacks J.B."/>
            <person name="Foster P.G."/>
            <person name="Simillion C."/>
            <person name="Van de Peer Y."/>
            <person name="Miranda-Saavedra D."/>
            <person name="Barton G.J."/>
            <person name="Westrop G.D."/>
            <person name="Mueller S."/>
            <person name="Dessi D."/>
            <person name="Fiori P.L."/>
            <person name="Ren Q."/>
            <person name="Paulsen I."/>
            <person name="Zhang H."/>
            <person name="Bastida-Corcuera F.D."/>
            <person name="Simoes-Barbosa A."/>
            <person name="Brown M.T."/>
            <person name="Hayes R.D."/>
            <person name="Mukherjee M."/>
            <person name="Okumura C.Y."/>
            <person name="Schneider R."/>
            <person name="Smith A.J."/>
            <person name="Vanacova S."/>
            <person name="Villalvazo M."/>
            <person name="Haas B.J."/>
            <person name="Pertea M."/>
            <person name="Feldblyum T.V."/>
            <person name="Utterback T.R."/>
            <person name="Shu C.L."/>
            <person name="Osoegawa K."/>
            <person name="de Jong P.J."/>
            <person name="Hrdy I."/>
            <person name="Horvathova L."/>
            <person name="Zubacova Z."/>
            <person name="Dolezal P."/>
            <person name="Malik S.B."/>
            <person name="Logsdon J.M. Jr."/>
            <person name="Henze K."/>
            <person name="Gupta A."/>
            <person name="Wang C.C."/>
            <person name="Dunne R.L."/>
            <person name="Upcroft J.A."/>
            <person name="Upcroft P."/>
            <person name="White O."/>
            <person name="Salzberg S.L."/>
            <person name="Tang P."/>
            <person name="Chiu C.-H."/>
            <person name="Lee Y.-S."/>
            <person name="Embley T.M."/>
            <person name="Coombs G.H."/>
            <person name="Mottram J.C."/>
            <person name="Tachezy J."/>
            <person name="Fraser-Liggett C.M."/>
            <person name="Johnson P.J."/>
        </authorList>
    </citation>
    <scope>NUCLEOTIDE SEQUENCE [LARGE SCALE GENOMIC DNA]</scope>
    <source>
        <strain evidence="3">G3</strain>
    </source>
</reference>
<gene>
    <name evidence="3" type="ORF">TVAG_045020</name>
</gene>
<dbReference type="EMBL" id="DS113326">
    <property type="protein sequence ID" value="EAY11078.1"/>
    <property type="molecule type" value="Genomic_DNA"/>
</dbReference>
<dbReference type="AlphaFoldDB" id="A2E8F0"/>
<dbReference type="OrthoDB" id="10601887at2759"/>
<dbReference type="SMR" id="A2E8F0"/>
<feature type="coiled-coil region" evidence="1">
    <location>
        <begin position="314"/>
        <end position="402"/>
    </location>
</feature>
<evidence type="ECO:0000256" key="2">
    <source>
        <dbReference type="SAM" id="MobiDB-lite"/>
    </source>
</evidence>
<evidence type="ECO:0000313" key="4">
    <source>
        <dbReference type="Proteomes" id="UP000001542"/>
    </source>
</evidence>
<keyword evidence="1" id="KW-0175">Coiled coil</keyword>
<feature type="coiled-coil region" evidence="1">
    <location>
        <begin position="248"/>
        <end position="282"/>
    </location>
</feature>
<proteinExistence type="predicted"/>
<feature type="coiled-coil region" evidence="1">
    <location>
        <begin position="4"/>
        <end position="52"/>
    </location>
</feature>
<reference evidence="3" key="1">
    <citation type="submission" date="2006-10" db="EMBL/GenBank/DDBJ databases">
        <authorList>
            <person name="Amadeo P."/>
            <person name="Zhao Q."/>
            <person name="Wortman J."/>
            <person name="Fraser-Liggett C."/>
            <person name="Carlton J."/>
        </authorList>
    </citation>
    <scope>NUCLEOTIDE SEQUENCE</scope>
    <source>
        <strain evidence="3">G3</strain>
    </source>
</reference>
<evidence type="ECO:0000313" key="3">
    <source>
        <dbReference type="EMBL" id="EAY11078.1"/>
    </source>
</evidence>
<dbReference type="VEuPathDB" id="TrichDB:TVAGG3_0550750"/>
<dbReference type="KEGG" id="tva:4769029"/>
<keyword evidence="4" id="KW-1185">Reference proteome</keyword>
<organism evidence="3 4">
    <name type="scientific">Trichomonas vaginalis (strain ATCC PRA-98 / G3)</name>
    <dbReference type="NCBI Taxonomy" id="412133"/>
    <lineage>
        <taxon>Eukaryota</taxon>
        <taxon>Metamonada</taxon>
        <taxon>Parabasalia</taxon>
        <taxon>Trichomonadida</taxon>
        <taxon>Trichomonadidae</taxon>
        <taxon>Trichomonas</taxon>
    </lineage>
</organism>